<sequence>MKRISAAVALTAVGALAISGCAAGNGGDNSSGDDSGLVEGSSITAAWNQAFYSMNGNTSFGNATANNNINYLVLGGFNYYDNTPKLIEDKSFGSYEKLSDDPLTIKYTIADGVKWSDGVDVDASDLLLNWAALSRALDTPDFDPTQYQDAETGEFTGDLPTDVVYFDSGATPDAGLGLVSQTPEVSDDNKSITLVYDAPFVDWELSFPSPLPAHVIGEKALNLDDAQEAKDAVVSAIQDNDAAALAPISSFWNSGFNFTEMPDDAELVTASGPYMITDFVADQFVTLKANPEYTGENTPNIEEITIRFIPDPLAAVQALQNGEVDVISPQATADIKTALDAVDGITVKTGVEGTYEHVDLQFDQGKNSQNIFSNAKAREAFLKTIPRQEILDTLIKPIAGDDALLRSSQLFVPGAEGYDEAVKTNGSDAYAEVDIEGAKALLAESGITDTSVCILYASNNPRRVNEFALIQQSAAQAGFNVTDCGSEKWGGLLGTAGAYDASLFGWQSTSLGVTNSLPTFQTGAINNLNFYSNAEVDDLVAQLNVEFDADKQIELQLEMDKLLWGDFYGVTIFQFPGVTAFSDRVEGIDPSILAPTIFWNAWDWAVTDSGE</sequence>
<evidence type="ECO:0000313" key="3">
    <source>
        <dbReference type="EMBL" id="MBD3942312.1"/>
    </source>
</evidence>
<dbReference type="InterPro" id="IPR039424">
    <property type="entry name" value="SBP_5"/>
</dbReference>
<organism evidence="3 4">
    <name type="scientific">Microbacterium helvum</name>
    <dbReference type="NCBI Taxonomy" id="2773713"/>
    <lineage>
        <taxon>Bacteria</taxon>
        <taxon>Bacillati</taxon>
        <taxon>Actinomycetota</taxon>
        <taxon>Actinomycetes</taxon>
        <taxon>Micrococcales</taxon>
        <taxon>Microbacteriaceae</taxon>
        <taxon>Microbacterium</taxon>
    </lineage>
</organism>
<keyword evidence="4" id="KW-1185">Reference proteome</keyword>
<gene>
    <name evidence="3" type="ORF">IF188_11445</name>
</gene>
<dbReference type="Gene3D" id="3.40.190.10">
    <property type="entry name" value="Periplasmic binding protein-like II"/>
    <property type="match status" value="1"/>
</dbReference>
<dbReference type="RefSeq" id="WP_191171942.1">
    <property type="nucleotide sequence ID" value="NZ_JACXZS010000007.1"/>
</dbReference>
<proteinExistence type="predicted"/>
<dbReference type="InterPro" id="IPR030678">
    <property type="entry name" value="Peptide/Ni-bd"/>
</dbReference>
<reference evidence="3 4" key="1">
    <citation type="submission" date="2020-09" db="EMBL/GenBank/DDBJ databases">
        <title>Isolation and identification of active actinomycetes.</title>
        <authorList>
            <person name="Li X."/>
        </authorList>
    </citation>
    <scope>NUCLEOTIDE SEQUENCE [LARGE SCALE GENOMIC DNA]</scope>
    <source>
        <strain evidence="3 4">NEAU-LLC</strain>
    </source>
</reference>
<evidence type="ECO:0000256" key="1">
    <source>
        <dbReference type="SAM" id="SignalP"/>
    </source>
</evidence>
<dbReference type="InterPro" id="IPR000914">
    <property type="entry name" value="SBP_5_dom"/>
</dbReference>
<evidence type="ECO:0000259" key="2">
    <source>
        <dbReference type="Pfam" id="PF00496"/>
    </source>
</evidence>
<dbReference type="CDD" id="cd08501">
    <property type="entry name" value="PBP2_Lpqw"/>
    <property type="match status" value="1"/>
</dbReference>
<feature type="signal peptide" evidence="1">
    <location>
        <begin position="1"/>
        <end position="17"/>
    </location>
</feature>
<dbReference type="EMBL" id="JACXZS010000007">
    <property type="protein sequence ID" value="MBD3942312.1"/>
    <property type="molecule type" value="Genomic_DNA"/>
</dbReference>
<feature type="chain" id="PRO_5045951057" evidence="1">
    <location>
        <begin position="18"/>
        <end position="611"/>
    </location>
</feature>
<keyword evidence="1" id="KW-0732">Signal</keyword>
<name>A0ABR8NNR9_9MICO</name>
<comment type="caution">
    <text evidence="3">The sequence shown here is derived from an EMBL/GenBank/DDBJ whole genome shotgun (WGS) entry which is preliminary data.</text>
</comment>
<feature type="domain" description="Solute-binding protein family 5" evidence="2">
    <location>
        <begin position="96"/>
        <end position="524"/>
    </location>
</feature>
<accession>A0ABR8NNR9</accession>
<dbReference type="Gene3D" id="3.10.105.10">
    <property type="entry name" value="Dipeptide-binding Protein, Domain 3"/>
    <property type="match status" value="1"/>
</dbReference>
<dbReference type="PROSITE" id="PS51257">
    <property type="entry name" value="PROKAR_LIPOPROTEIN"/>
    <property type="match status" value="1"/>
</dbReference>
<evidence type="ECO:0000313" key="4">
    <source>
        <dbReference type="Proteomes" id="UP000598426"/>
    </source>
</evidence>
<dbReference type="Proteomes" id="UP000598426">
    <property type="component" value="Unassembled WGS sequence"/>
</dbReference>
<dbReference type="PANTHER" id="PTHR30290">
    <property type="entry name" value="PERIPLASMIC BINDING COMPONENT OF ABC TRANSPORTER"/>
    <property type="match status" value="1"/>
</dbReference>
<dbReference type="PIRSF" id="PIRSF002741">
    <property type="entry name" value="MppA"/>
    <property type="match status" value="1"/>
</dbReference>
<protein>
    <submittedName>
        <fullName evidence="3">ABC transporter family substrate-binding protein</fullName>
    </submittedName>
</protein>
<dbReference type="SUPFAM" id="SSF53850">
    <property type="entry name" value="Periplasmic binding protein-like II"/>
    <property type="match status" value="1"/>
</dbReference>
<dbReference type="Pfam" id="PF00496">
    <property type="entry name" value="SBP_bac_5"/>
    <property type="match status" value="1"/>
</dbReference>